<dbReference type="SUPFAM" id="SSF53474">
    <property type="entry name" value="alpha/beta-Hydrolases"/>
    <property type="match status" value="1"/>
</dbReference>
<keyword evidence="1 4" id="KW-0378">Hydrolase</keyword>
<feature type="signal peptide" evidence="2">
    <location>
        <begin position="1"/>
        <end position="34"/>
    </location>
</feature>
<organism evidence="4 5">
    <name type="scientific">Aquabacterium soli</name>
    <dbReference type="NCBI Taxonomy" id="2493092"/>
    <lineage>
        <taxon>Bacteria</taxon>
        <taxon>Pseudomonadati</taxon>
        <taxon>Pseudomonadota</taxon>
        <taxon>Betaproteobacteria</taxon>
        <taxon>Burkholderiales</taxon>
        <taxon>Aquabacterium</taxon>
    </lineage>
</organism>
<dbReference type="PANTHER" id="PTHR43056">
    <property type="entry name" value="PEPTIDASE S9 PROLYL OLIGOPEPTIDASE"/>
    <property type="match status" value="1"/>
</dbReference>
<dbReference type="EMBL" id="RSED01000001">
    <property type="protein sequence ID" value="RRS06102.1"/>
    <property type="molecule type" value="Genomic_DNA"/>
</dbReference>
<comment type="caution">
    <text evidence="4">The sequence shown here is derived from an EMBL/GenBank/DDBJ whole genome shotgun (WGS) entry which is preliminary data.</text>
</comment>
<dbReference type="Pfam" id="PF02129">
    <property type="entry name" value="Peptidase_S15"/>
    <property type="match status" value="1"/>
</dbReference>
<reference evidence="4 5" key="1">
    <citation type="submission" date="2018-12" db="EMBL/GenBank/DDBJ databases">
        <title>The whole draft genome of Aquabacterium sp. SJQ9.</title>
        <authorList>
            <person name="Sun L."/>
            <person name="Gao X."/>
            <person name="Chen W."/>
            <person name="Huang K."/>
        </authorList>
    </citation>
    <scope>NUCLEOTIDE SEQUENCE [LARGE SCALE GENOMIC DNA]</scope>
    <source>
        <strain evidence="4 5">SJQ9</strain>
    </source>
</reference>
<dbReference type="NCBIfam" id="TIGR00976">
    <property type="entry name" value="CocE_NonD"/>
    <property type="match status" value="1"/>
</dbReference>
<sequence>MSTSTTTARRSAQSFALRSTVAALIALCAGTAATAQTTTLGTRGTTASDNAAVTSNAGSTWKEYTRKEDYADAVSLPLQFITMADGKKLAVRVTVPADAKGKPVAGAFPAILTQTAYRIDLGQLLGYLVQTGNSLLVGGQDKFMVRRGYVSVAVDVVGTGMSSGEGALLGTEEQEGYAAAVNWVTQQPWFNGKLGLAGTSYLGITSLQTARQQHPAVKAVFAQVPMGDAYRGTVGIGGLLNAKFISLWLPLTHTLSVQNDIAKINFPTWSEQIEAANQEHIASIDSWYLPTVDQAMTGVSGYATDDGDFWAVRSPVEGAGSIKVPTFIVGSSNDIFQRDEPLIYEQLKKNVNAKLLIVKGSHVEAVLAAASGANTLLGNGAPGSASLMLQWFDQYLRGINTGAATLPNVTQFVEGYGLLGSTRYTKSTDWPHPQLTPTRLYLRGNQTLTAAKPASGETARFVKEPKPAVVTYAKNDSGKTVSAGVEINDGSDCSSSMVQWSLGISGLLPKACYTNSNTVEKSQGAIIYETPYQTSDLYINGPIQADIWVATTRSEAAVSVRIDAVDILGKATPLSTGLQAVSHRAVDTTRSRYIKGVMIQPWHPFTEAARLPVVPGQPVLVPVEVFPAAAVIRKGQKLRIAISASNQAMGVWPLPSQAQAAGGITTIFNDAARPSSVVLPVVPTSALN</sequence>
<protein>
    <submittedName>
        <fullName evidence="4">CocE/NonD family hydrolase</fullName>
    </submittedName>
</protein>
<dbReference type="GO" id="GO:0008239">
    <property type="term" value="F:dipeptidyl-peptidase activity"/>
    <property type="evidence" value="ECO:0007669"/>
    <property type="project" value="InterPro"/>
</dbReference>
<dbReference type="SMART" id="SM00939">
    <property type="entry name" value="PepX_C"/>
    <property type="match status" value="1"/>
</dbReference>
<dbReference type="RefSeq" id="WP_125241245.1">
    <property type="nucleotide sequence ID" value="NZ_RSED01000001.1"/>
</dbReference>
<evidence type="ECO:0000313" key="4">
    <source>
        <dbReference type="EMBL" id="RRS06102.1"/>
    </source>
</evidence>
<feature type="chain" id="PRO_5018566373" evidence="2">
    <location>
        <begin position="35"/>
        <end position="688"/>
    </location>
</feature>
<feature type="domain" description="Xaa-Pro dipeptidyl-peptidase C-terminal" evidence="3">
    <location>
        <begin position="389"/>
        <end position="678"/>
    </location>
</feature>
<proteinExistence type="predicted"/>
<dbReference type="InterPro" id="IPR013736">
    <property type="entry name" value="Xaa-Pro_dipept_C"/>
</dbReference>
<dbReference type="OrthoDB" id="9806163at2"/>
<dbReference type="Proteomes" id="UP000269265">
    <property type="component" value="Unassembled WGS sequence"/>
</dbReference>
<evidence type="ECO:0000256" key="2">
    <source>
        <dbReference type="SAM" id="SignalP"/>
    </source>
</evidence>
<dbReference type="Gene3D" id="2.60.120.260">
    <property type="entry name" value="Galactose-binding domain-like"/>
    <property type="match status" value="1"/>
</dbReference>
<evidence type="ECO:0000256" key="1">
    <source>
        <dbReference type="ARBA" id="ARBA00022801"/>
    </source>
</evidence>
<evidence type="ECO:0000313" key="5">
    <source>
        <dbReference type="Proteomes" id="UP000269265"/>
    </source>
</evidence>
<dbReference type="PANTHER" id="PTHR43056:SF10">
    <property type="entry name" value="COCE_NOND FAMILY, PUTATIVE (AFU_ORTHOLOGUE AFUA_7G00600)-RELATED"/>
    <property type="match status" value="1"/>
</dbReference>
<dbReference type="SUPFAM" id="SSF49785">
    <property type="entry name" value="Galactose-binding domain-like"/>
    <property type="match status" value="1"/>
</dbReference>
<dbReference type="InterPro" id="IPR008979">
    <property type="entry name" value="Galactose-bd-like_sf"/>
</dbReference>
<dbReference type="Gene3D" id="3.40.50.1820">
    <property type="entry name" value="alpha/beta hydrolase"/>
    <property type="match status" value="1"/>
</dbReference>
<name>A0A3R8YR62_9BURK</name>
<dbReference type="AlphaFoldDB" id="A0A3R8YR62"/>
<dbReference type="Gene3D" id="1.10.3020.10">
    <property type="entry name" value="alpha-amino acid ester hydrolase ( Helical cap domain)"/>
    <property type="match status" value="1"/>
</dbReference>
<keyword evidence="5" id="KW-1185">Reference proteome</keyword>
<dbReference type="InterPro" id="IPR005674">
    <property type="entry name" value="CocE/Ser_esterase"/>
</dbReference>
<gene>
    <name evidence="4" type="ORF">EIP75_00405</name>
</gene>
<dbReference type="InterPro" id="IPR050585">
    <property type="entry name" value="Xaa-Pro_dipeptidyl-ppase/CocE"/>
</dbReference>
<dbReference type="InterPro" id="IPR000383">
    <property type="entry name" value="Xaa-Pro-like_dom"/>
</dbReference>
<accession>A0A3R8YR62</accession>
<keyword evidence="2" id="KW-0732">Signal</keyword>
<evidence type="ECO:0000259" key="3">
    <source>
        <dbReference type="SMART" id="SM00939"/>
    </source>
</evidence>
<dbReference type="Pfam" id="PF08530">
    <property type="entry name" value="PepX_C"/>
    <property type="match status" value="1"/>
</dbReference>
<dbReference type="InterPro" id="IPR029058">
    <property type="entry name" value="AB_hydrolase_fold"/>
</dbReference>